<feature type="compositionally biased region" description="Polar residues" evidence="1">
    <location>
        <begin position="305"/>
        <end position="316"/>
    </location>
</feature>
<dbReference type="EMBL" id="CP055905">
    <property type="protein sequence ID" value="QMR42940.1"/>
    <property type="molecule type" value="Genomic_DNA"/>
</dbReference>
<evidence type="ECO:0000259" key="2">
    <source>
        <dbReference type="Pfam" id="PF07514"/>
    </source>
</evidence>
<name>A0AAP9R2K2_KLEAE</name>
<evidence type="ECO:0000256" key="1">
    <source>
        <dbReference type="SAM" id="MobiDB-lite"/>
    </source>
</evidence>
<dbReference type="AlphaFoldDB" id="A0AAP9R2K2"/>
<sequence>MLKRLKISLFGGGPPAATLSPAIERPSATMTGGFQPVKTSDELLSSEYRLRCLRQIAQTCSMPAALYDTLCTRPFCALLLRVQQVPAAAHGPWARQGGFGDLTLQYTACAVRLAKGAMFPPGAAPEEQSAQSAVWQAVVFWSTLFHHLPLLARLEGEQLNGEPWLPGMTVPEKAYRFRFRKSEPAGADACSQASMMAVQLLPAEAVSWLSATPAALRNLAGALWNGHPEMPLLREILKQAAEKVEAPSMTAGAAGSLVSTIQPATPAAISVPAMPPEPPDISAAEILPNELASPIASGGEPVTSAAESLNTKSNDSGEIPPTSDKTEDSSDETDMLLSLFPMMPEEDVPPPEEKELSAESAEKQPVSAVADSASPEDRDPAVEYIAIREENTEQSAKVLAGSAEINDAENLLHQAEEAVPDVIPAASVTGREKKLSDGEAFFAWLKLGLRSGQVPVNGLQDKVHIVAGHVFLPVPGIFFEYMKQTGKEVSEREQIQREFEQLNICKRRNNRRYWFAHQLQDEQGENGFKRKKGYLVKGHQIFGLVPQDSPYLSFP</sequence>
<dbReference type="InterPro" id="IPR011119">
    <property type="entry name" value="Unchr_helicase_relaxase_TraI"/>
</dbReference>
<dbReference type="Gene3D" id="2.40.10.200">
    <property type="entry name" value="STY4665 C-terminal domain-like"/>
    <property type="match status" value="1"/>
</dbReference>
<evidence type="ECO:0000259" key="3">
    <source>
        <dbReference type="Pfam" id="PF07515"/>
    </source>
</evidence>
<reference evidence="5" key="1">
    <citation type="submission" date="2020-06" db="EMBL/GenBank/DDBJ databases">
        <title>REHAB project genomes.</title>
        <authorList>
            <person name="Shaw L.P."/>
        </authorList>
    </citation>
    <scope>NUCLEOTIDE SEQUENCE [LARGE SCALE GENOMIC DNA]</scope>
    <source>
        <strain evidence="5">RHBSTW-00938</strain>
        <plasmid evidence="5">prhbstw-00938_2</plasmid>
    </source>
</reference>
<accession>A0AAP9R2K2</accession>
<dbReference type="Proteomes" id="UP000514462">
    <property type="component" value="Plasmid pRHBSTW-00938_2"/>
</dbReference>
<gene>
    <name evidence="4" type="ORF">HV331_25870</name>
</gene>
<feature type="region of interest" description="Disordered" evidence="1">
    <location>
        <begin position="293"/>
        <end position="378"/>
    </location>
</feature>
<feature type="domain" description="Putative conjugal transfer nickase/helicase TraI C-terminal" evidence="3">
    <location>
        <begin position="438"/>
        <end position="553"/>
    </location>
</feature>
<dbReference type="InterPro" id="IPR036390">
    <property type="entry name" value="WH_DNA-bd_sf"/>
</dbReference>
<evidence type="ECO:0000313" key="4">
    <source>
        <dbReference type="EMBL" id="QMR42940.1"/>
    </source>
</evidence>
<dbReference type="Pfam" id="PF07515">
    <property type="entry name" value="TraI_2_C"/>
    <property type="match status" value="1"/>
</dbReference>
<keyword evidence="4" id="KW-0614">Plasmid</keyword>
<dbReference type="RefSeq" id="WP_182015712.1">
    <property type="nucleotide sequence ID" value="NZ_CP055905.1"/>
</dbReference>
<dbReference type="NCBIfam" id="TIGR03760">
    <property type="entry name" value="ICE_TraI_Pfluor"/>
    <property type="match status" value="1"/>
</dbReference>
<dbReference type="Pfam" id="PF07514">
    <property type="entry name" value="TraI_2"/>
    <property type="match status" value="1"/>
</dbReference>
<organism evidence="4 5">
    <name type="scientific">Klebsiella aerogenes</name>
    <name type="common">Enterobacter aerogenes</name>
    <dbReference type="NCBI Taxonomy" id="548"/>
    <lineage>
        <taxon>Bacteria</taxon>
        <taxon>Pseudomonadati</taxon>
        <taxon>Pseudomonadota</taxon>
        <taxon>Gammaproteobacteria</taxon>
        <taxon>Enterobacterales</taxon>
        <taxon>Enterobacteriaceae</taxon>
        <taxon>Klebsiella/Raoultella group</taxon>
        <taxon>Klebsiella</taxon>
    </lineage>
</organism>
<dbReference type="InterPro" id="IPR036388">
    <property type="entry name" value="WH-like_DNA-bd_sf"/>
</dbReference>
<evidence type="ECO:0000313" key="5">
    <source>
        <dbReference type="Proteomes" id="UP000514462"/>
    </source>
</evidence>
<dbReference type="SUPFAM" id="SSF46785">
    <property type="entry name" value="Winged helix' DNA-binding domain"/>
    <property type="match status" value="1"/>
</dbReference>
<feature type="domain" description="Uncharacterised" evidence="2">
    <location>
        <begin position="38"/>
        <end position="252"/>
    </location>
</feature>
<dbReference type="Gene3D" id="1.10.10.10">
    <property type="entry name" value="Winged helix-like DNA-binding domain superfamily/Winged helix DNA-binding domain"/>
    <property type="match status" value="1"/>
</dbReference>
<feature type="compositionally biased region" description="Basic and acidic residues" evidence="1">
    <location>
        <begin position="351"/>
        <end position="362"/>
    </location>
</feature>
<proteinExistence type="predicted"/>
<dbReference type="InterPro" id="IPR011093">
    <property type="entry name" value="TraI_2_C"/>
</dbReference>
<dbReference type="InterPro" id="IPR022391">
    <property type="entry name" value="ICE_relaxase_PFGI-1"/>
</dbReference>
<geneLocation type="plasmid" evidence="5">
    <name>prhbstw-00938_2</name>
</geneLocation>
<protein>
    <submittedName>
        <fullName evidence="4">TraI domain-containing protein</fullName>
    </submittedName>
</protein>
<dbReference type="Gene3D" id="1.10.3210.40">
    <property type="match status" value="1"/>
</dbReference>